<organism evidence="1 2">
    <name type="scientific">Marasmius oreades</name>
    <name type="common">fairy-ring Marasmius</name>
    <dbReference type="NCBI Taxonomy" id="181124"/>
    <lineage>
        <taxon>Eukaryota</taxon>
        <taxon>Fungi</taxon>
        <taxon>Dikarya</taxon>
        <taxon>Basidiomycota</taxon>
        <taxon>Agaricomycotina</taxon>
        <taxon>Agaricomycetes</taxon>
        <taxon>Agaricomycetidae</taxon>
        <taxon>Agaricales</taxon>
        <taxon>Marasmiineae</taxon>
        <taxon>Marasmiaceae</taxon>
        <taxon>Marasmius</taxon>
    </lineage>
</organism>
<dbReference type="RefSeq" id="XP_043005640.1">
    <property type="nucleotide sequence ID" value="XM_043155858.1"/>
</dbReference>
<evidence type="ECO:0000313" key="1">
    <source>
        <dbReference type="EMBL" id="KAG7089170.1"/>
    </source>
</evidence>
<dbReference type="AlphaFoldDB" id="A0A9P7RTN2"/>
<protein>
    <submittedName>
        <fullName evidence="1">Uncharacterized protein</fullName>
    </submittedName>
</protein>
<dbReference type="GeneID" id="66079949"/>
<dbReference type="Proteomes" id="UP001049176">
    <property type="component" value="Chromosome 7"/>
</dbReference>
<proteinExistence type="predicted"/>
<reference evidence="1" key="1">
    <citation type="journal article" date="2021" name="Genome Biol. Evol.">
        <title>The assembled and annotated genome of the fairy-ring fungus Marasmius oreades.</title>
        <authorList>
            <person name="Hiltunen M."/>
            <person name="Ament-Velasquez S.L."/>
            <person name="Johannesson H."/>
        </authorList>
    </citation>
    <scope>NUCLEOTIDE SEQUENCE</scope>
    <source>
        <strain evidence="1">03SP1</strain>
    </source>
</reference>
<sequence length="151" mass="17125">MPIFRRETSVSVATEDVSAANGDNGGLVTRFLVLGGLVLAAVIATKKWFYPYTIGDLESQVKSIDMLITDNMSLKWNLLGDSAPSFRRKLERVNDEVRLVKTNMYAEPDKAKIVVWMGYQWSQLRDIKACYMRLRELQLDVTVGGHDPELR</sequence>
<gene>
    <name evidence="1" type="ORF">E1B28_010874</name>
</gene>
<dbReference type="KEGG" id="more:E1B28_010874"/>
<dbReference type="EMBL" id="CM032187">
    <property type="protein sequence ID" value="KAG7089170.1"/>
    <property type="molecule type" value="Genomic_DNA"/>
</dbReference>
<keyword evidence="2" id="KW-1185">Reference proteome</keyword>
<evidence type="ECO:0000313" key="2">
    <source>
        <dbReference type="Proteomes" id="UP001049176"/>
    </source>
</evidence>
<name>A0A9P7RTN2_9AGAR</name>
<accession>A0A9P7RTN2</accession>
<comment type="caution">
    <text evidence="1">The sequence shown here is derived from an EMBL/GenBank/DDBJ whole genome shotgun (WGS) entry which is preliminary data.</text>
</comment>
<dbReference type="OrthoDB" id="3054780at2759"/>